<dbReference type="EMBL" id="FIGJ01000011">
    <property type="protein sequence ID" value="CYU65073.1"/>
    <property type="molecule type" value="Genomic_DNA"/>
</dbReference>
<gene>
    <name evidence="6" type="primary">cueR</name>
    <name evidence="6" type="ORF">ERS132394_01098</name>
</gene>
<reference evidence="6 7" key="1">
    <citation type="submission" date="2016-02" db="EMBL/GenBank/DDBJ databases">
        <authorList>
            <consortium name="Pathogen Informatics"/>
        </authorList>
    </citation>
    <scope>NUCLEOTIDE SEQUENCE [LARGE SCALE GENOMIC DNA]</scope>
    <source>
        <strain evidence="6 7">LSS32</strain>
    </source>
</reference>
<feature type="coiled-coil region" evidence="4">
    <location>
        <begin position="60"/>
        <end position="109"/>
    </location>
</feature>
<feature type="transmembrane region" description="Helical" evidence="5">
    <location>
        <begin position="137"/>
        <end position="160"/>
    </location>
</feature>
<keyword evidence="3" id="KW-0804">Transcription</keyword>
<dbReference type="Proteomes" id="UP000072618">
    <property type="component" value="Unassembled WGS sequence"/>
</dbReference>
<dbReference type="GO" id="GO:0003677">
    <property type="term" value="F:DNA binding"/>
    <property type="evidence" value="ECO:0007669"/>
    <property type="project" value="UniProtKB-KW"/>
</dbReference>
<dbReference type="PANTHER" id="PTHR30204">
    <property type="entry name" value="REDOX-CYCLING DRUG-SENSING TRANSCRIPTIONAL ACTIVATOR SOXR"/>
    <property type="match status" value="1"/>
</dbReference>
<keyword evidence="2" id="KW-0238">DNA-binding</keyword>
<proteinExistence type="predicted"/>
<evidence type="ECO:0000256" key="3">
    <source>
        <dbReference type="ARBA" id="ARBA00023163"/>
    </source>
</evidence>
<keyword evidence="5" id="KW-1133">Transmembrane helix</keyword>
<evidence type="ECO:0000256" key="5">
    <source>
        <dbReference type="SAM" id="Phobius"/>
    </source>
</evidence>
<keyword evidence="1" id="KW-0805">Transcription regulation</keyword>
<keyword evidence="5" id="KW-0812">Transmembrane</keyword>
<dbReference type="Gene3D" id="1.10.1660.10">
    <property type="match status" value="1"/>
</dbReference>
<dbReference type="AlphaFoldDB" id="A0A0Z8EK64"/>
<dbReference type="InterPro" id="IPR047057">
    <property type="entry name" value="MerR_fam"/>
</dbReference>
<dbReference type="SUPFAM" id="SSF46955">
    <property type="entry name" value="Putative DNA-binding domain"/>
    <property type="match status" value="1"/>
</dbReference>
<dbReference type="InterPro" id="IPR000551">
    <property type="entry name" value="MerR-type_HTH_dom"/>
</dbReference>
<dbReference type="PROSITE" id="PS50937">
    <property type="entry name" value="HTH_MERR_2"/>
    <property type="match status" value="1"/>
</dbReference>
<protein>
    <submittedName>
        <fullName evidence="6">Transcriptional regulator</fullName>
    </submittedName>
</protein>
<evidence type="ECO:0000313" key="6">
    <source>
        <dbReference type="EMBL" id="CYU65073.1"/>
    </source>
</evidence>
<feature type="transmembrane region" description="Helical" evidence="5">
    <location>
        <begin position="172"/>
        <end position="191"/>
    </location>
</feature>
<evidence type="ECO:0000256" key="4">
    <source>
        <dbReference type="SAM" id="Coils"/>
    </source>
</evidence>
<feature type="transmembrane region" description="Helical" evidence="5">
    <location>
        <begin position="212"/>
        <end position="234"/>
    </location>
</feature>
<accession>A0A0Z8EK64</accession>
<keyword evidence="5" id="KW-0472">Membrane</keyword>
<keyword evidence="4" id="KW-0175">Coiled coil</keyword>
<evidence type="ECO:0000256" key="2">
    <source>
        <dbReference type="ARBA" id="ARBA00023125"/>
    </source>
</evidence>
<organism evidence="6 7">
    <name type="scientific">Streptococcus suis</name>
    <dbReference type="NCBI Taxonomy" id="1307"/>
    <lineage>
        <taxon>Bacteria</taxon>
        <taxon>Bacillati</taxon>
        <taxon>Bacillota</taxon>
        <taxon>Bacilli</taxon>
        <taxon>Lactobacillales</taxon>
        <taxon>Streptococcaceae</taxon>
        <taxon>Streptococcus</taxon>
    </lineage>
</organism>
<evidence type="ECO:0000313" key="7">
    <source>
        <dbReference type="Proteomes" id="UP000072618"/>
    </source>
</evidence>
<dbReference type="PANTHER" id="PTHR30204:SF94">
    <property type="entry name" value="HEAVY METAL-DEPENDENT TRANSCRIPTIONAL REGULATOR HI_0293-RELATED"/>
    <property type="match status" value="1"/>
</dbReference>
<dbReference type="RefSeq" id="WP_052506756.1">
    <property type="nucleotide sequence ID" value="NZ_CEEO01000042.1"/>
</dbReference>
<feature type="transmembrane region" description="Helical" evidence="5">
    <location>
        <begin position="254"/>
        <end position="271"/>
    </location>
</feature>
<dbReference type="SMART" id="SM00422">
    <property type="entry name" value="HTH_MERR"/>
    <property type="match status" value="1"/>
</dbReference>
<feature type="transmembrane region" description="Helical" evidence="5">
    <location>
        <begin position="283"/>
        <end position="305"/>
    </location>
</feature>
<dbReference type="Pfam" id="PF13411">
    <property type="entry name" value="MerR_1"/>
    <property type="match status" value="1"/>
</dbReference>
<dbReference type="CDD" id="cd01106">
    <property type="entry name" value="HTH_TipAL-Mta"/>
    <property type="match status" value="1"/>
</dbReference>
<dbReference type="GO" id="GO:0003700">
    <property type="term" value="F:DNA-binding transcription factor activity"/>
    <property type="evidence" value="ECO:0007669"/>
    <property type="project" value="InterPro"/>
</dbReference>
<dbReference type="InterPro" id="IPR009061">
    <property type="entry name" value="DNA-bd_dom_put_sf"/>
</dbReference>
<evidence type="ECO:0000256" key="1">
    <source>
        <dbReference type="ARBA" id="ARBA00023015"/>
    </source>
</evidence>
<name>A0A0Z8EK64_STRSU</name>
<sequence length="422" mass="48982">MQVKDVEKLTGLSTKAIRLYEEKGLIEVARNPLNDYRDYSEENVRQLRLIKLLRYFECSLAEIKELLSFSEEDLRSALHEKKQGINQQAEELADKVDLLTQVIQDLGKKEDWLEEAQESIAFVESGEFQDLKQDLEYALLPSIWMTLLQTLMASGPILWLFTRIQQGRQENLFLLAVVSLLATAWITLIWRDYLVTWWKHRDKIRQKNRSQAWWIPIGLISLVGGITYFVLVGWLTERFFLPSDWLFYEYSTGLGKVAIFFIMAFLVFLLGKLARLVKLSWKYGLGLAGSCILLTALLISTTTAVTKDQIININLLAPSKEYLYSDVKSVWTGFGNKLVTVNRAERQGEFSYQIQLDGKKIVFMQPAVNQNLIPDDTYIELEEFDWQLMNLEIPKESSTEGSQYNDLDSHYLERFLRIVENK</sequence>